<keyword evidence="2" id="KW-1185">Reference proteome</keyword>
<evidence type="ECO:0008006" key="3">
    <source>
        <dbReference type="Google" id="ProtNLM"/>
    </source>
</evidence>
<proteinExistence type="predicted"/>
<accession>A0A9X2LAF8</accession>
<dbReference type="AlphaFoldDB" id="A0A9X2LAF8"/>
<dbReference type="Proteomes" id="UP001142610">
    <property type="component" value="Unassembled WGS sequence"/>
</dbReference>
<comment type="caution">
    <text evidence="1">The sequence shown here is derived from an EMBL/GenBank/DDBJ whole genome shotgun (WGS) entry which is preliminary data.</text>
</comment>
<name>A0A9X2LAF8_9PROT</name>
<gene>
    <name evidence="1" type="ORF">NOG11_06160</name>
</gene>
<dbReference type="RefSeq" id="WP_256618833.1">
    <property type="nucleotide sequence ID" value="NZ_JANIBC010000003.1"/>
</dbReference>
<sequence length="74" mass="8331">MADQPERITILAREFSAAALEFHRGKMAQKGYVMEGSITPRKMQMIEGQEQPKDLFDGEVLFAVTFRLKDASPA</sequence>
<protein>
    <recommendedName>
        <fullName evidence="3">AMP nucleosidase</fullName>
    </recommendedName>
</protein>
<reference evidence="1" key="1">
    <citation type="submission" date="2022-07" db="EMBL/GenBank/DDBJ databases">
        <title>Parvularcula maris sp. nov., an algicidal bacterium isolated from seawater.</title>
        <authorList>
            <person name="Li F."/>
        </authorList>
    </citation>
    <scope>NUCLEOTIDE SEQUENCE</scope>
    <source>
        <strain evidence="1">BGMRC 0090</strain>
    </source>
</reference>
<evidence type="ECO:0000313" key="1">
    <source>
        <dbReference type="EMBL" id="MCQ8184972.1"/>
    </source>
</evidence>
<organism evidence="1 2">
    <name type="scientific">Parvularcula maris</name>
    <dbReference type="NCBI Taxonomy" id="2965077"/>
    <lineage>
        <taxon>Bacteria</taxon>
        <taxon>Pseudomonadati</taxon>
        <taxon>Pseudomonadota</taxon>
        <taxon>Alphaproteobacteria</taxon>
        <taxon>Parvularculales</taxon>
        <taxon>Parvularculaceae</taxon>
        <taxon>Parvularcula</taxon>
    </lineage>
</organism>
<evidence type="ECO:0000313" key="2">
    <source>
        <dbReference type="Proteomes" id="UP001142610"/>
    </source>
</evidence>
<dbReference type="EMBL" id="JANIBC010000003">
    <property type="protein sequence ID" value="MCQ8184972.1"/>
    <property type="molecule type" value="Genomic_DNA"/>
</dbReference>